<dbReference type="EMBL" id="MU118240">
    <property type="protein sequence ID" value="KAF9643333.1"/>
    <property type="molecule type" value="Genomic_DNA"/>
</dbReference>
<evidence type="ECO:0000313" key="2">
    <source>
        <dbReference type="Proteomes" id="UP000886501"/>
    </source>
</evidence>
<evidence type="ECO:0000313" key="1">
    <source>
        <dbReference type="EMBL" id="KAF9643333.1"/>
    </source>
</evidence>
<accession>A0ACB6Z191</accession>
<name>A0ACB6Z191_THEGA</name>
<dbReference type="Proteomes" id="UP000886501">
    <property type="component" value="Unassembled WGS sequence"/>
</dbReference>
<gene>
    <name evidence="1" type="ORF">BDM02DRAFT_3191809</name>
</gene>
<keyword evidence="2" id="KW-1185">Reference proteome</keyword>
<reference evidence="1" key="1">
    <citation type="submission" date="2019-10" db="EMBL/GenBank/DDBJ databases">
        <authorList>
            <consortium name="DOE Joint Genome Institute"/>
            <person name="Kuo A."/>
            <person name="Miyauchi S."/>
            <person name="Kiss E."/>
            <person name="Drula E."/>
            <person name="Kohler A."/>
            <person name="Sanchez-Garcia M."/>
            <person name="Andreopoulos B."/>
            <person name="Barry K.W."/>
            <person name="Bonito G."/>
            <person name="Buee M."/>
            <person name="Carver A."/>
            <person name="Chen C."/>
            <person name="Cichocki N."/>
            <person name="Clum A."/>
            <person name="Culley D."/>
            <person name="Crous P.W."/>
            <person name="Fauchery L."/>
            <person name="Girlanda M."/>
            <person name="Hayes R."/>
            <person name="Keri Z."/>
            <person name="Labutti K."/>
            <person name="Lipzen A."/>
            <person name="Lombard V."/>
            <person name="Magnuson J."/>
            <person name="Maillard F."/>
            <person name="Morin E."/>
            <person name="Murat C."/>
            <person name="Nolan M."/>
            <person name="Ohm R."/>
            <person name="Pangilinan J."/>
            <person name="Pereira M."/>
            <person name="Perotto S."/>
            <person name="Peter M."/>
            <person name="Riley R."/>
            <person name="Sitrit Y."/>
            <person name="Stielow B."/>
            <person name="Szollosi G."/>
            <person name="Zifcakova L."/>
            <person name="Stursova M."/>
            <person name="Spatafora J.W."/>
            <person name="Tedersoo L."/>
            <person name="Vaario L.-M."/>
            <person name="Yamada A."/>
            <person name="Yan M."/>
            <person name="Wang P."/>
            <person name="Xu J."/>
            <person name="Bruns T."/>
            <person name="Baldrian P."/>
            <person name="Vilgalys R."/>
            <person name="Henrissat B."/>
            <person name="Grigoriev I.V."/>
            <person name="Hibbett D."/>
            <person name="Nagy L.G."/>
            <person name="Martin F.M."/>
        </authorList>
    </citation>
    <scope>NUCLEOTIDE SEQUENCE</scope>
    <source>
        <strain evidence="1">P2</strain>
    </source>
</reference>
<comment type="caution">
    <text evidence="1">The sequence shown here is derived from an EMBL/GenBank/DDBJ whole genome shotgun (WGS) entry which is preliminary data.</text>
</comment>
<sequence length="292" mass="31868">MTAITDNEELFLHTARSRGRVILITGQAAPLDQLDMQLGIRKERVRASLPLGPVRTSLGSRSQALSCKANVVIGDTFLPGAQDIVDTINRLSPGSGKVCWKRCGVTSWEDQVALFECAMTRFGGVDIVIAGARVGETQSFGTLEASETDGKLLRPHLKALSVNFTGAIYTTQLALHYLPKTRNQTEPLKFVFLGFLGMSNLGIATRPGFVWLTRTMSPESIVDCTSRSGDLRHGDTDLTFRKTANPMFFCATNPDPNANGSVRALLQNGTIQRMEEVQERGSFGRPTAYTDL</sequence>
<proteinExistence type="predicted"/>
<organism evidence="1 2">
    <name type="scientific">Thelephora ganbajun</name>
    <name type="common">Ganba fungus</name>
    <dbReference type="NCBI Taxonomy" id="370292"/>
    <lineage>
        <taxon>Eukaryota</taxon>
        <taxon>Fungi</taxon>
        <taxon>Dikarya</taxon>
        <taxon>Basidiomycota</taxon>
        <taxon>Agaricomycotina</taxon>
        <taxon>Agaricomycetes</taxon>
        <taxon>Thelephorales</taxon>
        <taxon>Thelephoraceae</taxon>
        <taxon>Thelephora</taxon>
    </lineage>
</organism>
<reference evidence="1" key="2">
    <citation type="journal article" date="2020" name="Nat. Commun.">
        <title>Large-scale genome sequencing of mycorrhizal fungi provides insights into the early evolution of symbiotic traits.</title>
        <authorList>
            <person name="Miyauchi S."/>
            <person name="Kiss E."/>
            <person name="Kuo A."/>
            <person name="Drula E."/>
            <person name="Kohler A."/>
            <person name="Sanchez-Garcia M."/>
            <person name="Morin E."/>
            <person name="Andreopoulos B."/>
            <person name="Barry K.W."/>
            <person name="Bonito G."/>
            <person name="Buee M."/>
            <person name="Carver A."/>
            <person name="Chen C."/>
            <person name="Cichocki N."/>
            <person name="Clum A."/>
            <person name="Culley D."/>
            <person name="Crous P.W."/>
            <person name="Fauchery L."/>
            <person name="Girlanda M."/>
            <person name="Hayes R.D."/>
            <person name="Keri Z."/>
            <person name="LaButti K."/>
            <person name="Lipzen A."/>
            <person name="Lombard V."/>
            <person name="Magnuson J."/>
            <person name="Maillard F."/>
            <person name="Murat C."/>
            <person name="Nolan M."/>
            <person name="Ohm R.A."/>
            <person name="Pangilinan J."/>
            <person name="Pereira M.F."/>
            <person name="Perotto S."/>
            <person name="Peter M."/>
            <person name="Pfister S."/>
            <person name="Riley R."/>
            <person name="Sitrit Y."/>
            <person name="Stielow J.B."/>
            <person name="Szollosi G."/>
            <person name="Zifcakova L."/>
            <person name="Stursova M."/>
            <person name="Spatafora J.W."/>
            <person name="Tedersoo L."/>
            <person name="Vaario L.M."/>
            <person name="Yamada A."/>
            <person name="Yan M."/>
            <person name="Wang P."/>
            <person name="Xu J."/>
            <person name="Bruns T."/>
            <person name="Baldrian P."/>
            <person name="Vilgalys R."/>
            <person name="Dunand C."/>
            <person name="Henrissat B."/>
            <person name="Grigoriev I.V."/>
            <person name="Hibbett D."/>
            <person name="Nagy L.G."/>
            <person name="Martin F.M."/>
        </authorList>
    </citation>
    <scope>NUCLEOTIDE SEQUENCE</scope>
    <source>
        <strain evidence="1">P2</strain>
    </source>
</reference>
<protein>
    <submittedName>
        <fullName evidence="1">Uncharacterized protein</fullName>
    </submittedName>
</protein>